<dbReference type="EMBL" id="CAJPWZ010001989">
    <property type="protein sequence ID" value="CAG2228153.1"/>
    <property type="molecule type" value="Genomic_DNA"/>
</dbReference>
<dbReference type="Gene3D" id="1.10.443.10">
    <property type="entry name" value="Intergrase catalytic core"/>
    <property type="match status" value="1"/>
</dbReference>
<dbReference type="OrthoDB" id="6124692at2759"/>
<dbReference type="AlphaFoldDB" id="A0A8S3T406"/>
<dbReference type="InterPro" id="IPR013762">
    <property type="entry name" value="Integrase-like_cat_sf"/>
</dbReference>
<proteinExistence type="predicted"/>
<reference evidence="3" key="1">
    <citation type="submission" date="2021-03" db="EMBL/GenBank/DDBJ databases">
        <authorList>
            <person name="Bekaert M."/>
        </authorList>
    </citation>
    <scope>NUCLEOTIDE SEQUENCE</scope>
</reference>
<dbReference type="GO" id="GO:0003677">
    <property type="term" value="F:DNA binding"/>
    <property type="evidence" value="ECO:0007669"/>
    <property type="project" value="InterPro"/>
</dbReference>
<sequence length="350" mass="39810">MIKEKKDPHNKSQKNKILHNLEAAPNLKPRRTVLQHKHQVTELWTFITPKMTIQDLCTVDKLNEWTGKNMTTLAPGTIRSYLSSMDLFVEYLLQKGLVTHIERFQRFRESLKIIAKKLKSRANMRRAVVETEEIETMILPVDIQMFLSSKYAQIIKKKIANKSTQVVLSTFYDVRDYMLLRLLQTNAQRPMAVRNITINSIDRARRTDDGGISITVAQHKTQEGGPAVIHVNAKLYGFLKDYIQMLKIIPGYPVAKEQSIFTTFPKSDGTVSLLTSSQVNKGIQRVWDQGPVNKTVTATRLRKATSTAVRTQIPASREILARRALPAQRTSGSRYKHDSCGHGRKSNAVD</sequence>
<dbReference type="GO" id="GO:0006310">
    <property type="term" value="P:DNA recombination"/>
    <property type="evidence" value="ECO:0007669"/>
    <property type="project" value="UniProtKB-KW"/>
</dbReference>
<dbReference type="Proteomes" id="UP000683360">
    <property type="component" value="Unassembled WGS sequence"/>
</dbReference>
<evidence type="ECO:0008006" key="5">
    <source>
        <dbReference type="Google" id="ProtNLM"/>
    </source>
</evidence>
<keyword evidence="4" id="KW-1185">Reference proteome</keyword>
<evidence type="ECO:0000313" key="4">
    <source>
        <dbReference type="Proteomes" id="UP000683360"/>
    </source>
</evidence>
<gene>
    <name evidence="3" type="ORF">MEDL_41111</name>
</gene>
<accession>A0A8S3T406</accession>
<protein>
    <recommendedName>
        <fullName evidence="5">Core-binding (CB) domain-containing protein</fullName>
    </recommendedName>
</protein>
<keyword evidence="1" id="KW-0233">DNA recombination</keyword>
<evidence type="ECO:0000256" key="2">
    <source>
        <dbReference type="SAM" id="MobiDB-lite"/>
    </source>
</evidence>
<name>A0A8S3T406_MYTED</name>
<feature type="region of interest" description="Disordered" evidence="2">
    <location>
        <begin position="323"/>
        <end position="350"/>
    </location>
</feature>
<evidence type="ECO:0000313" key="3">
    <source>
        <dbReference type="EMBL" id="CAG2228153.1"/>
    </source>
</evidence>
<dbReference type="GO" id="GO:0015074">
    <property type="term" value="P:DNA integration"/>
    <property type="evidence" value="ECO:0007669"/>
    <property type="project" value="InterPro"/>
</dbReference>
<evidence type="ECO:0000256" key="1">
    <source>
        <dbReference type="ARBA" id="ARBA00023172"/>
    </source>
</evidence>
<comment type="caution">
    <text evidence="3">The sequence shown here is derived from an EMBL/GenBank/DDBJ whole genome shotgun (WGS) entry which is preliminary data.</text>
</comment>
<organism evidence="3 4">
    <name type="scientific">Mytilus edulis</name>
    <name type="common">Blue mussel</name>
    <dbReference type="NCBI Taxonomy" id="6550"/>
    <lineage>
        <taxon>Eukaryota</taxon>
        <taxon>Metazoa</taxon>
        <taxon>Spiralia</taxon>
        <taxon>Lophotrochozoa</taxon>
        <taxon>Mollusca</taxon>
        <taxon>Bivalvia</taxon>
        <taxon>Autobranchia</taxon>
        <taxon>Pteriomorphia</taxon>
        <taxon>Mytilida</taxon>
        <taxon>Mytiloidea</taxon>
        <taxon>Mytilidae</taxon>
        <taxon>Mytilinae</taxon>
        <taxon>Mytilus</taxon>
    </lineage>
</organism>
<dbReference type="SUPFAM" id="SSF56349">
    <property type="entry name" value="DNA breaking-rejoining enzymes"/>
    <property type="match status" value="1"/>
</dbReference>
<dbReference type="InterPro" id="IPR011010">
    <property type="entry name" value="DNA_brk_join_enz"/>
</dbReference>